<feature type="domain" description="Ubiquitin-like" evidence="1">
    <location>
        <begin position="85"/>
        <end position="134"/>
    </location>
</feature>
<dbReference type="PANTHER" id="PTHR10666">
    <property type="entry name" value="UBIQUITIN"/>
    <property type="match status" value="1"/>
</dbReference>
<dbReference type="PRINTS" id="PR00348">
    <property type="entry name" value="UBIQUITIN"/>
</dbReference>
<proteinExistence type="predicted"/>
<sequence>MLRRAIMQIFVRTPSGKTITLAVDDSDTVERTKCKIAAQSGLPVYRQSLAYNGTEMRNEQLLQDYHVVQGSTLHLYLRLGSTEEIRLRVRQPSGEVVSVTAGKEERVEDVKAVLEVTLGIPLEHQQLSFQGQPL</sequence>
<dbReference type="InterPro" id="IPR050158">
    <property type="entry name" value="Ubiquitin_ubiquitin-like"/>
</dbReference>
<protein>
    <submittedName>
        <fullName evidence="2">Polyubiquitin</fullName>
    </submittedName>
</protein>
<gene>
    <name evidence="2" type="ORF">GBAR_LOCUS25797</name>
</gene>
<dbReference type="InterPro" id="IPR029071">
    <property type="entry name" value="Ubiquitin-like_domsf"/>
</dbReference>
<dbReference type="EMBL" id="CASHTH010003578">
    <property type="protein sequence ID" value="CAI8046643.1"/>
    <property type="molecule type" value="Genomic_DNA"/>
</dbReference>
<reference evidence="2" key="1">
    <citation type="submission" date="2023-03" db="EMBL/GenBank/DDBJ databases">
        <authorList>
            <person name="Steffen K."/>
            <person name="Cardenas P."/>
        </authorList>
    </citation>
    <scope>NUCLEOTIDE SEQUENCE</scope>
</reference>
<dbReference type="InterPro" id="IPR000626">
    <property type="entry name" value="Ubiquitin-like_dom"/>
</dbReference>
<dbReference type="CDD" id="cd17039">
    <property type="entry name" value="Ubl_ubiquitin_like"/>
    <property type="match status" value="1"/>
</dbReference>
<dbReference type="SUPFAM" id="SSF54236">
    <property type="entry name" value="Ubiquitin-like"/>
    <property type="match status" value="2"/>
</dbReference>
<evidence type="ECO:0000313" key="3">
    <source>
        <dbReference type="Proteomes" id="UP001174909"/>
    </source>
</evidence>
<dbReference type="InterPro" id="IPR019956">
    <property type="entry name" value="Ubiquitin_dom"/>
</dbReference>
<accession>A0AA35X5Z9</accession>
<dbReference type="SMART" id="SM00213">
    <property type="entry name" value="UBQ"/>
    <property type="match status" value="1"/>
</dbReference>
<dbReference type="Gene3D" id="3.10.20.90">
    <property type="entry name" value="Phosphatidylinositol 3-kinase Catalytic Subunit, Chain A, domain 1"/>
    <property type="match status" value="2"/>
</dbReference>
<organism evidence="2 3">
    <name type="scientific">Geodia barretti</name>
    <name type="common">Barrett's horny sponge</name>
    <dbReference type="NCBI Taxonomy" id="519541"/>
    <lineage>
        <taxon>Eukaryota</taxon>
        <taxon>Metazoa</taxon>
        <taxon>Porifera</taxon>
        <taxon>Demospongiae</taxon>
        <taxon>Heteroscleromorpha</taxon>
        <taxon>Tetractinellida</taxon>
        <taxon>Astrophorina</taxon>
        <taxon>Geodiidae</taxon>
        <taxon>Geodia</taxon>
    </lineage>
</organism>
<feature type="domain" description="Ubiquitin-like" evidence="1">
    <location>
        <begin position="7"/>
        <end position="82"/>
    </location>
</feature>
<dbReference type="AlphaFoldDB" id="A0AA35X5Z9"/>
<feature type="non-terminal residue" evidence="2">
    <location>
        <position position="134"/>
    </location>
</feature>
<dbReference type="PROSITE" id="PS50053">
    <property type="entry name" value="UBIQUITIN_2"/>
    <property type="match status" value="2"/>
</dbReference>
<keyword evidence="3" id="KW-1185">Reference proteome</keyword>
<dbReference type="Proteomes" id="UP001174909">
    <property type="component" value="Unassembled WGS sequence"/>
</dbReference>
<dbReference type="Pfam" id="PF00240">
    <property type="entry name" value="ubiquitin"/>
    <property type="match status" value="2"/>
</dbReference>
<comment type="caution">
    <text evidence="2">The sequence shown here is derived from an EMBL/GenBank/DDBJ whole genome shotgun (WGS) entry which is preliminary data.</text>
</comment>
<name>A0AA35X5Z9_GEOBA</name>
<evidence type="ECO:0000259" key="1">
    <source>
        <dbReference type="PROSITE" id="PS50053"/>
    </source>
</evidence>
<evidence type="ECO:0000313" key="2">
    <source>
        <dbReference type="EMBL" id="CAI8046643.1"/>
    </source>
</evidence>